<gene>
    <name evidence="1" type="ORF">E5S66_13470</name>
</gene>
<reference evidence="1 2" key="1">
    <citation type="submission" date="2019-04" db="EMBL/GenBank/DDBJ databases">
        <authorList>
            <person name="Grouzdev D.S."/>
            <person name="Nazina T.N."/>
        </authorList>
    </citation>
    <scope>NUCLEOTIDE SEQUENCE [LARGE SCALE GENOMIC DNA]</scope>
    <source>
        <strain evidence="1 2">SHC 3-19</strain>
    </source>
</reference>
<dbReference type="AlphaFoldDB" id="A0A5R9PBU3"/>
<sequence length="73" mass="8441">MALFTITVQRPGDRQPTTWLFDEVFQARNARELASQEKILISNGEDFITDFDEFAAWVWTDQISVDTQSLRCA</sequence>
<dbReference type="EMBL" id="SROY01000012">
    <property type="protein sequence ID" value="TLX20676.1"/>
    <property type="molecule type" value="Genomic_DNA"/>
</dbReference>
<dbReference type="Proteomes" id="UP000308508">
    <property type="component" value="Unassembled WGS sequence"/>
</dbReference>
<accession>A0A5R9PBU3</accession>
<dbReference type="RefSeq" id="WP_138350050.1">
    <property type="nucleotide sequence ID" value="NZ_SROY01000012.1"/>
</dbReference>
<organism evidence="1 2">
    <name type="scientific">Thermomonas fusca</name>
    <dbReference type="NCBI Taxonomy" id="215690"/>
    <lineage>
        <taxon>Bacteria</taxon>
        <taxon>Pseudomonadati</taxon>
        <taxon>Pseudomonadota</taxon>
        <taxon>Gammaproteobacteria</taxon>
        <taxon>Lysobacterales</taxon>
        <taxon>Lysobacteraceae</taxon>
        <taxon>Thermomonas</taxon>
    </lineage>
</organism>
<comment type="caution">
    <text evidence="1">The sequence shown here is derived from an EMBL/GenBank/DDBJ whole genome shotgun (WGS) entry which is preliminary data.</text>
</comment>
<name>A0A5R9PBU3_9GAMM</name>
<evidence type="ECO:0000313" key="2">
    <source>
        <dbReference type="Proteomes" id="UP000308508"/>
    </source>
</evidence>
<protein>
    <submittedName>
        <fullName evidence="1">Uncharacterized protein</fullName>
    </submittedName>
</protein>
<keyword evidence="2" id="KW-1185">Reference proteome</keyword>
<proteinExistence type="predicted"/>
<evidence type="ECO:0000313" key="1">
    <source>
        <dbReference type="EMBL" id="TLX20676.1"/>
    </source>
</evidence>